<evidence type="ECO:0000313" key="2">
    <source>
        <dbReference type="Proteomes" id="UP000258927"/>
    </source>
</evidence>
<sequence length="210" mass="23793">MVRSIIVSILLMSVLTGASLSKDLGRHGPMWEIAEPSILDLIKARLGEMEASGELDAMKKDMQDKTRAYVNRPRPVQGLSLATEPRAFEVDLSITLSRDLADHQGRVFARAGTVINPLEYSVFNKRIVMFDGDDPEQVEFALSEGNELDTLLVLTNGAPLELMRKHGRRFYFDQDAQMVTRFEIKRIPSVIRRGARHMIVEEVPVWEIEE</sequence>
<dbReference type="AlphaFoldDB" id="A0A2R4MJ47"/>
<dbReference type="InterPro" id="IPR014114">
    <property type="entry name" value="TraW"/>
</dbReference>
<dbReference type="EMBL" id="CP021331">
    <property type="protein sequence ID" value="AVX06013.1"/>
    <property type="molecule type" value="Genomic_DNA"/>
</dbReference>
<dbReference type="KEGG" id="mmyr:MXMO3_03510"/>
<organism evidence="1 2">
    <name type="scientific">Maritalea myrionectae</name>
    <dbReference type="NCBI Taxonomy" id="454601"/>
    <lineage>
        <taxon>Bacteria</taxon>
        <taxon>Pseudomonadati</taxon>
        <taxon>Pseudomonadota</taxon>
        <taxon>Alphaproteobacteria</taxon>
        <taxon>Hyphomicrobiales</taxon>
        <taxon>Devosiaceae</taxon>
        <taxon>Maritalea</taxon>
    </lineage>
</organism>
<protein>
    <submittedName>
        <fullName evidence="1">Protein TraW</fullName>
    </submittedName>
</protein>
<reference evidence="1 2" key="1">
    <citation type="submission" date="2017-05" db="EMBL/GenBank/DDBJ databases">
        <title>Genome Analysis of Maritalea myrionectae HL2708#5.</title>
        <authorList>
            <consortium name="Cotde Inc.-PKNU"/>
            <person name="Jang D."/>
            <person name="Oh H.-M."/>
        </authorList>
    </citation>
    <scope>NUCLEOTIDE SEQUENCE [LARGE SCALE GENOMIC DNA]</scope>
    <source>
        <strain evidence="1 2">HL2708#5</strain>
        <plasmid evidence="2">phl2708x3</plasmid>
    </source>
</reference>
<dbReference type="NCBIfam" id="TIGR02743">
    <property type="entry name" value="TraW"/>
    <property type="match status" value="1"/>
</dbReference>
<dbReference type="RefSeq" id="WP_117396961.1">
    <property type="nucleotide sequence ID" value="NZ_CP021331.1"/>
</dbReference>
<geneLocation type="plasmid" evidence="2">
    <name>phl2708x3</name>
</geneLocation>
<keyword evidence="2" id="KW-1185">Reference proteome</keyword>
<evidence type="ECO:0000313" key="1">
    <source>
        <dbReference type="EMBL" id="AVX06013.1"/>
    </source>
</evidence>
<gene>
    <name evidence="1" type="ORF">MXMO3_03510</name>
</gene>
<keyword evidence="1" id="KW-0614">Plasmid</keyword>
<proteinExistence type="predicted"/>
<dbReference type="Proteomes" id="UP000258927">
    <property type="component" value="Plasmid pHL2708X3"/>
</dbReference>
<name>A0A2R4MJ47_9HYPH</name>
<accession>A0A2R4MJ47</accession>